<evidence type="ECO:0000256" key="2">
    <source>
        <dbReference type="ARBA" id="ARBA00022737"/>
    </source>
</evidence>
<dbReference type="Pfam" id="PF01657">
    <property type="entry name" value="Stress-antifung"/>
    <property type="match status" value="1"/>
</dbReference>
<feature type="domain" description="Gnk2-homologous" evidence="4">
    <location>
        <begin position="30"/>
        <end position="135"/>
    </location>
</feature>
<evidence type="ECO:0000313" key="6">
    <source>
        <dbReference type="Proteomes" id="UP001161247"/>
    </source>
</evidence>
<dbReference type="InterPro" id="IPR038408">
    <property type="entry name" value="GNK2_sf"/>
</dbReference>
<dbReference type="EMBL" id="OX459124">
    <property type="protein sequence ID" value="CAI9112984.1"/>
    <property type="molecule type" value="Genomic_DNA"/>
</dbReference>
<sequence length="135" mass="14343">MRLLVSTLVLFLGLCCSFSVNYVVNGDPDTDITNEGCNPTTYSDGDAYGVAVKEALNNMFMTTPFALGYNYSVSVKSNGDSGLAAFAYGNCEKSLMATDCSACMIAAYNDVTSLCNGHMAGWIGMVDCFIGYLPV</sequence>
<reference evidence="5" key="1">
    <citation type="submission" date="2023-03" db="EMBL/GenBank/DDBJ databases">
        <authorList>
            <person name="Julca I."/>
        </authorList>
    </citation>
    <scope>NUCLEOTIDE SEQUENCE</scope>
</reference>
<dbReference type="AlphaFoldDB" id="A0AAV1DZ81"/>
<evidence type="ECO:0000259" key="4">
    <source>
        <dbReference type="PROSITE" id="PS51473"/>
    </source>
</evidence>
<dbReference type="PROSITE" id="PS51473">
    <property type="entry name" value="GNK2"/>
    <property type="match status" value="1"/>
</dbReference>
<accession>A0AAV1DZ81</accession>
<gene>
    <name evidence="5" type="ORF">OLC1_LOCUS20076</name>
</gene>
<keyword evidence="6" id="KW-1185">Reference proteome</keyword>
<feature type="signal peptide" evidence="3">
    <location>
        <begin position="1"/>
        <end position="17"/>
    </location>
</feature>
<proteinExistence type="predicted"/>
<protein>
    <submittedName>
        <fullName evidence="5">OLC1v1013500C1</fullName>
    </submittedName>
</protein>
<dbReference type="Gene3D" id="3.30.430.20">
    <property type="entry name" value="Gnk2 domain, C-X8-C-X2-C motif"/>
    <property type="match status" value="1"/>
</dbReference>
<dbReference type="Proteomes" id="UP001161247">
    <property type="component" value="Chromosome 7"/>
</dbReference>
<evidence type="ECO:0000256" key="3">
    <source>
        <dbReference type="SAM" id="SignalP"/>
    </source>
</evidence>
<feature type="chain" id="PRO_5043751603" evidence="3">
    <location>
        <begin position="18"/>
        <end position="135"/>
    </location>
</feature>
<evidence type="ECO:0000256" key="1">
    <source>
        <dbReference type="ARBA" id="ARBA00022729"/>
    </source>
</evidence>
<dbReference type="InterPro" id="IPR002902">
    <property type="entry name" value="GNK2"/>
</dbReference>
<name>A0AAV1DZ81_OLDCO</name>
<evidence type="ECO:0000313" key="5">
    <source>
        <dbReference type="EMBL" id="CAI9112984.1"/>
    </source>
</evidence>
<keyword evidence="1 3" id="KW-0732">Signal</keyword>
<keyword evidence="2" id="KW-0677">Repeat</keyword>
<organism evidence="5 6">
    <name type="scientific">Oldenlandia corymbosa var. corymbosa</name>
    <dbReference type="NCBI Taxonomy" id="529605"/>
    <lineage>
        <taxon>Eukaryota</taxon>
        <taxon>Viridiplantae</taxon>
        <taxon>Streptophyta</taxon>
        <taxon>Embryophyta</taxon>
        <taxon>Tracheophyta</taxon>
        <taxon>Spermatophyta</taxon>
        <taxon>Magnoliopsida</taxon>
        <taxon>eudicotyledons</taxon>
        <taxon>Gunneridae</taxon>
        <taxon>Pentapetalae</taxon>
        <taxon>asterids</taxon>
        <taxon>lamiids</taxon>
        <taxon>Gentianales</taxon>
        <taxon>Rubiaceae</taxon>
        <taxon>Rubioideae</taxon>
        <taxon>Spermacoceae</taxon>
        <taxon>Hedyotis-Oldenlandia complex</taxon>
        <taxon>Oldenlandia</taxon>
    </lineage>
</organism>